<keyword evidence="4" id="KW-1185">Reference proteome</keyword>
<proteinExistence type="predicted"/>
<dbReference type="InterPro" id="IPR057156">
    <property type="entry name" value="DUF7834"/>
</dbReference>
<dbReference type="InterPro" id="IPR004919">
    <property type="entry name" value="GmrSD_N"/>
</dbReference>
<dbReference type="EMBL" id="JACFXU010000013">
    <property type="protein sequence ID" value="MBA6411756.1"/>
    <property type="molecule type" value="Genomic_DNA"/>
</dbReference>
<feature type="domain" description="DUF7834" evidence="2">
    <location>
        <begin position="209"/>
        <end position="457"/>
    </location>
</feature>
<dbReference type="RefSeq" id="WP_182168617.1">
    <property type="nucleotide sequence ID" value="NZ_JACFXU010000013.1"/>
</dbReference>
<reference evidence="3 4" key="1">
    <citation type="submission" date="2020-07" db="EMBL/GenBank/DDBJ databases">
        <title>Halieaceae bacterium, F7430, whole genome shotgun sequencing project.</title>
        <authorList>
            <person name="Jiang S."/>
            <person name="Liu Z.W."/>
            <person name="Du Z.J."/>
        </authorList>
    </citation>
    <scope>NUCLEOTIDE SEQUENCE [LARGE SCALE GENOMIC DNA]</scope>
    <source>
        <strain evidence="3 4">F7430</strain>
    </source>
</reference>
<dbReference type="Proteomes" id="UP000539350">
    <property type="component" value="Unassembled WGS sequence"/>
</dbReference>
<sequence>MTASLNKKVLSVKQLLSLDNLVIPDYQRPYKWTLKNVTELFQDVVTQQDKSAYRLGTIVFHQHAPKDKIQLDIVDGQQRTLTLLLAVWAIINARLKGLERQNLKDKLNEIKPVLQQFMQRQNFASEESQYNLKQNYQELTRLVARPEFTEAHIDFLLDKCQVVVFVLDDISEAFQFFDSQNARGRDLQPHDLLKAFHLREFSDYENELKAETVKHWESLDSDDLAELFAIYLYRIRQWAKGRSARYFGKNQVGLFKGVNLDKVGYYPYVETLRITHHFVDEYNSQYQRKIDGQKQVFPFHLDQMIINGRRFFELAEHYQQQVAEIKAKEYEDKAEQLQIMIKGHPLNEQASNIICTLNSNEKYPNRTRTGDRYIRSIFDCALIFYIDKFGVDRLSLAIEKIFIWAYSCRIKQQVVQLATMDNYVLENNLFTLIKEATHPNDVFTFELENIKASENKNNRRSGNADNDPLVKLFRDMKYYE</sequence>
<accession>A0A7W2YHS9</accession>
<comment type="caution">
    <text evidence="3">The sequence shown here is derived from an EMBL/GenBank/DDBJ whole genome shotgun (WGS) entry which is preliminary data.</text>
</comment>
<dbReference type="AlphaFoldDB" id="A0A7W2YHS9"/>
<feature type="domain" description="GmrSD restriction endonucleases N-terminal" evidence="1">
    <location>
        <begin position="13"/>
        <end position="197"/>
    </location>
</feature>
<dbReference type="Pfam" id="PF25202">
    <property type="entry name" value="DUF7834"/>
    <property type="match status" value="1"/>
</dbReference>
<dbReference type="PANTHER" id="PTHR35149:SF2">
    <property type="entry name" value="DUF262 DOMAIN-CONTAINING PROTEIN"/>
    <property type="match status" value="1"/>
</dbReference>
<name>A0A7W2YHS9_9GAMM</name>
<evidence type="ECO:0000259" key="2">
    <source>
        <dbReference type="Pfam" id="PF25202"/>
    </source>
</evidence>
<dbReference type="PANTHER" id="PTHR35149">
    <property type="entry name" value="SLL5132 PROTEIN"/>
    <property type="match status" value="1"/>
</dbReference>
<evidence type="ECO:0000313" key="4">
    <source>
        <dbReference type="Proteomes" id="UP000539350"/>
    </source>
</evidence>
<organism evidence="3 4">
    <name type="scientific">Sediminihaliea albiluteola</name>
    <dbReference type="NCBI Taxonomy" id="2758564"/>
    <lineage>
        <taxon>Bacteria</taxon>
        <taxon>Pseudomonadati</taxon>
        <taxon>Pseudomonadota</taxon>
        <taxon>Gammaproteobacteria</taxon>
        <taxon>Cellvibrionales</taxon>
        <taxon>Halieaceae</taxon>
        <taxon>Sediminihaliea</taxon>
    </lineage>
</organism>
<dbReference type="Pfam" id="PF03235">
    <property type="entry name" value="GmrSD_N"/>
    <property type="match status" value="1"/>
</dbReference>
<gene>
    <name evidence="3" type="ORF">H2508_01360</name>
</gene>
<evidence type="ECO:0000313" key="3">
    <source>
        <dbReference type="EMBL" id="MBA6411756.1"/>
    </source>
</evidence>
<protein>
    <submittedName>
        <fullName evidence="3">DUF262 domain-containing protein</fullName>
    </submittedName>
</protein>
<evidence type="ECO:0000259" key="1">
    <source>
        <dbReference type="Pfam" id="PF03235"/>
    </source>
</evidence>